<proteinExistence type="predicted"/>
<accession>A0AAE0LBQ7</accession>
<dbReference type="Gene3D" id="6.10.110.10">
    <property type="match status" value="1"/>
</dbReference>
<evidence type="ECO:0000256" key="1">
    <source>
        <dbReference type="SAM" id="MobiDB-lite"/>
    </source>
</evidence>
<keyword evidence="3" id="KW-1185">Reference proteome</keyword>
<dbReference type="InterPro" id="IPR038213">
    <property type="entry name" value="IFI6/IFI27-like_sf"/>
</dbReference>
<reference evidence="2 3" key="1">
    <citation type="journal article" date="2015" name="Genome Biol. Evol.">
        <title>Comparative Genomics of a Bacterivorous Green Alga Reveals Evolutionary Causalities and Consequences of Phago-Mixotrophic Mode of Nutrition.</title>
        <authorList>
            <person name="Burns J.A."/>
            <person name="Paasch A."/>
            <person name="Narechania A."/>
            <person name="Kim E."/>
        </authorList>
    </citation>
    <scope>NUCLEOTIDE SEQUENCE [LARGE SCALE GENOMIC DNA]</scope>
    <source>
        <strain evidence="2 3">PLY_AMNH</strain>
    </source>
</reference>
<organism evidence="2 3">
    <name type="scientific">Cymbomonas tetramitiformis</name>
    <dbReference type="NCBI Taxonomy" id="36881"/>
    <lineage>
        <taxon>Eukaryota</taxon>
        <taxon>Viridiplantae</taxon>
        <taxon>Chlorophyta</taxon>
        <taxon>Pyramimonadophyceae</taxon>
        <taxon>Pyramimonadales</taxon>
        <taxon>Pyramimonadaceae</taxon>
        <taxon>Cymbomonas</taxon>
    </lineage>
</organism>
<feature type="region of interest" description="Disordered" evidence="1">
    <location>
        <begin position="1"/>
        <end position="21"/>
    </location>
</feature>
<dbReference type="AlphaFoldDB" id="A0AAE0LBQ7"/>
<name>A0AAE0LBQ7_9CHLO</name>
<evidence type="ECO:0000313" key="2">
    <source>
        <dbReference type="EMBL" id="KAK3278915.1"/>
    </source>
</evidence>
<evidence type="ECO:0000313" key="3">
    <source>
        <dbReference type="Proteomes" id="UP001190700"/>
    </source>
</evidence>
<sequence>MKATGHGGRHANTSALQVSSFTSPDSSTSLGRFGGLAQIAATNGWEPGGIQKGSNAAKFAKAERAYNGGSLPKMTEGGVSASFQSIGATGRIKPAAEASLMSAMIRGATLRIADANTSSKSLMQNDYIDVEYDAWDDDYDNDD</sequence>
<protein>
    <submittedName>
        <fullName evidence="2">Uncharacterized protein</fullName>
    </submittedName>
</protein>
<comment type="caution">
    <text evidence="2">The sequence shown here is derived from an EMBL/GenBank/DDBJ whole genome shotgun (WGS) entry which is preliminary data.</text>
</comment>
<dbReference type="Proteomes" id="UP001190700">
    <property type="component" value="Unassembled WGS sequence"/>
</dbReference>
<gene>
    <name evidence="2" type="ORF">CYMTET_13179</name>
</gene>
<dbReference type="EMBL" id="LGRX02005222">
    <property type="protein sequence ID" value="KAK3278915.1"/>
    <property type="molecule type" value="Genomic_DNA"/>
</dbReference>